<sequence>MTIDLTLCPKNIGLSGRQSLSNKEIESMPLVPPDVLVRIAHCIGDAGTLFSFLEALGTPEARGGSLESLWQLGLVHERMTLWPMLRLSNGLMESSMAHVEEVISMYSAIQICWADDIDWLISHLRLPTKVEWNVFLPGSFCGPIPDCEWFDKWSHLPITSLKLQVPPNYTIGATLYPWLANLINTMTQLELSGYLNVAAIFSFAAVSTRVTKLEMRCYSHVILTNAVVRDVMQWLESTPVRRFRFHTWLIAQEVEASEYEALCAAMFHSPTLDELSLVRCTCLPLVTSLNPLQPLAMQELTLCDLYLSPQSIASLACVVRHSSLVTLTLASILHIVDNLNDAYEDAFAQLLQAVAQSNIVYLALDYCALGDNMWQQHGVLLGHTNIQNLSLKNNSISNVGGACIALALGENAAIQKVNLEGNNISGQGVRWLLNSNPCCNIPLRELVLIENGKFEDNEKAELKALAKTNGVLTLRLQ</sequence>
<dbReference type="AlphaFoldDB" id="A0A485KFZ2"/>
<evidence type="ECO:0000313" key="2">
    <source>
        <dbReference type="EMBL" id="VFT81057.1"/>
    </source>
</evidence>
<dbReference type="Gene3D" id="3.80.10.10">
    <property type="entry name" value="Ribonuclease Inhibitor"/>
    <property type="match status" value="1"/>
</dbReference>
<evidence type="ECO:0000313" key="3">
    <source>
        <dbReference type="Proteomes" id="UP000332933"/>
    </source>
</evidence>
<reference evidence="2 3" key="1">
    <citation type="submission" date="2019-03" db="EMBL/GenBank/DDBJ databases">
        <authorList>
            <person name="Gaulin E."/>
            <person name="Dumas B."/>
        </authorList>
    </citation>
    <scope>NUCLEOTIDE SEQUENCE [LARGE SCALE GENOMIC DNA]</scope>
    <source>
        <strain evidence="2">CBS 568.67</strain>
    </source>
</reference>
<dbReference type="InterPro" id="IPR032675">
    <property type="entry name" value="LRR_dom_sf"/>
</dbReference>
<keyword evidence="3" id="KW-1185">Reference proteome</keyword>
<reference evidence="1" key="2">
    <citation type="submission" date="2019-06" db="EMBL/GenBank/DDBJ databases">
        <title>Genomics analysis of Aphanomyces spp. identifies a new class of oomycete effector associated with host adaptation.</title>
        <authorList>
            <person name="Gaulin E."/>
        </authorList>
    </citation>
    <scope>NUCLEOTIDE SEQUENCE</scope>
    <source>
        <strain evidence="1">CBS 578.67</strain>
    </source>
</reference>
<gene>
    <name evidence="2" type="primary">Aste57867_3918</name>
    <name evidence="1" type="ORF">As57867_003907</name>
    <name evidence="2" type="ORF">ASTE57867_3918</name>
</gene>
<dbReference type="EMBL" id="VJMH01000822">
    <property type="protein sequence ID" value="KAF0714341.1"/>
    <property type="molecule type" value="Genomic_DNA"/>
</dbReference>
<name>A0A485KFZ2_9STRA</name>
<dbReference type="EMBL" id="CAADRA010000822">
    <property type="protein sequence ID" value="VFT81057.1"/>
    <property type="molecule type" value="Genomic_DNA"/>
</dbReference>
<proteinExistence type="predicted"/>
<evidence type="ECO:0000313" key="1">
    <source>
        <dbReference type="EMBL" id="KAF0714341.1"/>
    </source>
</evidence>
<dbReference type="Proteomes" id="UP000332933">
    <property type="component" value="Unassembled WGS sequence"/>
</dbReference>
<dbReference type="OrthoDB" id="120976at2759"/>
<protein>
    <submittedName>
        <fullName evidence="2">Aste57867_3918 protein</fullName>
    </submittedName>
</protein>
<accession>A0A485KFZ2</accession>
<organism evidence="2 3">
    <name type="scientific">Aphanomyces stellatus</name>
    <dbReference type="NCBI Taxonomy" id="120398"/>
    <lineage>
        <taxon>Eukaryota</taxon>
        <taxon>Sar</taxon>
        <taxon>Stramenopiles</taxon>
        <taxon>Oomycota</taxon>
        <taxon>Saprolegniomycetes</taxon>
        <taxon>Saprolegniales</taxon>
        <taxon>Verrucalvaceae</taxon>
        <taxon>Aphanomyces</taxon>
    </lineage>
</organism>
<dbReference type="SUPFAM" id="SSF52047">
    <property type="entry name" value="RNI-like"/>
    <property type="match status" value="1"/>
</dbReference>